<dbReference type="EMBL" id="MRZV01000071">
    <property type="protein sequence ID" value="PIK59910.1"/>
    <property type="molecule type" value="Genomic_DNA"/>
</dbReference>
<evidence type="ECO:0000313" key="3">
    <source>
        <dbReference type="Proteomes" id="UP000230750"/>
    </source>
</evidence>
<sequence length="179" mass="18521">MEESTEEVSTSDQQASQENAPTTPITIPINVAQHGFQNSSLLTVVNNNTVVPQTVQGSQNFIVPLNTLLESLTSSSQAAVQVDAGSSQAAATSSVSPRLVTSLQAASSLLQSTVHPGGEKRDLSSIAQNGSNLNQISGPSSKVLLPSLVTNPCTNSILPLSAMTSARTNLRPTPLPSIC</sequence>
<keyword evidence="3" id="KW-1185">Reference proteome</keyword>
<proteinExistence type="predicted"/>
<dbReference type="Proteomes" id="UP000230750">
    <property type="component" value="Unassembled WGS sequence"/>
</dbReference>
<feature type="compositionally biased region" description="Polar residues" evidence="1">
    <location>
        <begin position="7"/>
        <end position="21"/>
    </location>
</feature>
<evidence type="ECO:0000313" key="2">
    <source>
        <dbReference type="EMBL" id="PIK59910.1"/>
    </source>
</evidence>
<evidence type="ECO:0000256" key="1">
    <source>
        <dbReference type="SAM" id="MobiDB-lite"/>
    </source>
</evidence>
<dbReference type="AlphaFoldDB" id="A0A2G8LIA3"/>
<comment type="caution">
    <text evidence="2">The sequence shown here is derived from an EMBL/GenBank/DDBJ whole genome shotgun (WGS) entry which is preliminary data.</text>
</comment>
<gene>
    <name evidence="2" type="ORF">BSL78_03206</name>
</gene>
<organism evidence="2 3">
    <name type="scientific">Stichopus japonicus</name>
    <name type="common">Sea cucumber</name>
    <dbReference type="NCBI Taxonomy" id="307972"/>
    <lineage>
        <taxon>Eukaryota</taxon>
        <taxon>Metazoa</taxon>
        <taxon>Echinodermata</taxon>
        <taxon>Eleutherozoa</taxon>
        <taxon>Echinozoa</taxon>
        <taxon>Holothuroidea</taxon>
        <taxon>Aspidochirotacea</taxon>
        <taxon>Aspidochirotida</taxon>
        <taxon>Stichopodidae</taxon>
        <taxon>Apostichopus</taxon>
    </lineage>
</organism>
<feature type="region of interest" description="Disordered" evidence="1">
    <location>
        <begin position="1"/>
        <end position="21"/>
    </location>
</feature>
<protein>
    <submittedName>
        <fullName evidence="2">Uncharacterized protein</fullName>
    </submittedName>
</protein>
<accession>A0A2G8LIA3</accession>
<name>A0A2G8LIA3_STIJA</name>
<reference evidence="2 3" key="1">
    <citation type="journal article" date="2017" name="PLoS Biol.">
        <title>The sea cucumber genome provides insights into morphological evolution and visceral regeneration.</title>
        <authorList>
            <person name="Zhang X."/>
            <person name="Sun L."/>
            <person name="Yuan J."/>
            <person name="Sun Y."/>
            <person name="Gao Y."/>
            <person name="Zhang L."/>
            <person name="Li S."/>
            <person name="Dai H."/>
            <person name="Hamel J.F."/>
            <person name="Liu C."/>
            <person name="Yu Y."/>
            <person name="Liu S."/>
            <person name="Lin W."/>
            <person name="Guo K."/>
            <person name="Jin S."/>
            <person name="Xu P."/>
            <person name="Storey K.B."/>
            <person name="Huan P."/>
            <person name="Zhang T."/>
            <person name="Zhou Y."/>
            <person name="Zhang J."/>
            <person name="Lin C."/>
            <person name="Li X."/>
            <person name="Xing L."/>
            <person name="Huo D."/>
            <person name="Sun M."/>
            <person name="Wang L."/>
            <person name="Mercier A."/>
            <person name="Li F."/>
            <person name="Yang H."/>
            <person name="Xiang J."/>
        </authorList>
    </citation>
    <scope>NUCLEOTIDE SEQUENCE [LARGE SCALE GENOMIC DNA]</scope>
    <source>
        <strain evidence="2">Shaxun</strain>
        <tissue evidence="2">Muscle</tissue>
    </source>
</reference>